<sequence>MIVYILLFMSIIVGRIIFTRSKIKVYTLDSEIPITKNFGVLVYCIVIGILLYLLVALRSVYLGVNDTLNVYYPAFNVANLGSWSNAIDNFKQMGHIFALITKFLTIFTGTNYRYYLMIISIPYIYSVCYVIYKYSDEYLLSFIAFVSMFYLYSFYLIRQMVAVSILLLSLKYVYNKKIVKFLLLVFIATLIHETAICFIIAYPAAHLLKADKKNYIIIISTYFISKLAPNVAYFFMSDRLRGYTENGIYDTSGSISIFPMLIYIVILLFTSYSKANKTYEGKILFNIVTLGAAIYPFANVISDTYRLTIYFGIFSILLISKAISNISDRRNKVISYSMIFLFYVIYFFTRTVINMNAIPYEFFWNSGFV</sequence>
<keyword evidence="1" id="KW-0472">Membrane</keyword>
<feature type="transmembrane region" description="Helical" evidence="1">
    <location>
        <begin position="248"/>
        <end position="271"/>
    </location>
</feature>
<dbReference type="AlphaFoldDB" id="A0ABD6XEF2"/>
<feature type="transmembrane region" description="Helical" evidence="1">
    <location>
        <begin position="6"/>
        <end position="26"/>
    </location>
</feature>
<evidence type="ECO:0000256" key="1">
    <source>
        <dbReference type="SAM" id="Phobius"/>
    </source>
</evidence>
<dbReference type="EMBL" id="QAGV01000012">
    <property type="protein sequence ID" value="PTR94675.1"/>
    <property type="molecule type" value="Genomic_DNA"/>
</dbReference>
<evidence type="ECO:0000313" key="3">
    <source>
        <dbReference type="Proteomes" id="UP000244552"/>
    </source>
</evidence>
<feature type="transmembrane region" description="Helical" evidence="1">
    <location>
        <begin position="112"/>
        <end position="132"/>
    </location>
</feature>
<accession>A0ABD6XEF2</accession>
<feature type="transmembrane region" description="Helical" evidence="1">
    <location>
        <begin position="333"/>
        <end position="353"/>
    </location>
</feature>
<keyword evidence="1" id="KW-1133">Transmembrane helix</keyword>
<feature type="transmembrane region" description="Helical" evidence="1">
    <location>
        <begin position="307"/>
        <end position="326"/>
    </location>
</feature>
<feature type="transmembrane region" description="Helical" evidence="1">
    <location>
        <begin position="214"/>
        <end position="236"/>
    </location>
</feature>
<dbReference type="Pfam" id="PF14897">
    <property type="entry name" value="EpsG"/>
    <property type="match status" value="1"/>
</dbReference>
<protein>
    <submittedName>
        <fullName evidence="2">EpsG family protein</fullName>
    </submittedName>
</protein>
<feature type="transmembrane region" description="Helical" evidence="1">
    <location>
        <begin position="38"/>
        <end position="61"/>
    </location>
</feature>
<dbReference type="RefSeq" id="WP_003701119.1">
    <property type="nucleotide sequence ID" value="NZ_CBCRTQ010000012.1"/>
</dbReference>
<name>A0ABD6XEF2_9LACO</name>
<comment type="caution">
    <text evidence="2">The sequence shown here is derived from an EMBL/GenBank/DDBJ whole genome shotgun (WGS) entry which is preliminary data.</text>
</comment>
<evidence type="ECO:0000313" key="2">
    <source>
        <dbReference type="EMBL" id="PTR94675.1"/>
    </source>
</evidence>
<keyword evidence="1" id="KW-0812">Transmembrane</keyword>
<reference evidence="2 3" key="1">
    <citation type="journal article" date="2018" name="Genome Announc.">
        <title>Fifty-Six Draft Genome Sequences of 10 Lactobacillus Species from 22 Commercial Dietary Supplements.</title>
        <authorList>
            <person name="Gangiredla J."/>
            <person name="Barnaba T.J."/>
            <person name="Mammel M.K."/>
            <person name="Lacher D.W."/>
            <person name="Elkins C.A."/>
            <person name="Lampel K.A."/>
            <person name="Whitehouse C.A."/>
            <person name="Tartera C."/>
        </authorList>
    </citation>
    <scope>NUCLEOTIDE SEQUENCE [LARGE SCALE GENOMIC DNA]</scope>
    <source>
        <strain evidence="2 3">DS11_12</strain>
    </source>
</reference>
<feature type="transmembrane region" description="Helical" evidence="1">
    <location>
        <begin position="139"/>
        <end position="158"/>
    </location>
</feature>
<feature type="transmembrane region" description="Helical" evidence="1">
    <location>
        <begin position="178"/>
        <end position="202"/>
    </location>
</feature>
<dbReference type="InterPro" id="IPR049458">
    <property type="entry name" value="EpsG-like"/>
</dbReference>
<dbReference type="Proteomes" id="UP000244552">
    <property type="component" value="Unassembled WGS sequence"/>
</dbReference>
<gene>
    <name evidence="2" type="ORF">DBP89_08670</name>
</gene>
<proteinExistence type="predicted"/>
<feature type="transmembrane region" description="Helical" evidence="1">
    <location>
        <begin position="283"/>
        <end position="301"/>
    </location>
</feature>
<organism evidence="2 3">
    <name type="scientific">Ligilactobacillus salivarius</name>
    <dbReference type="NCBI Taxonomy" id="1624"/>
    <lineage>
        <taxon>Bacteria</taxon>
        <taxon>Bacillati</taxon>
        <taxon>Bacillota</taxon>
        <taxon>Bacilli</taxon>
        <taxon>Lactobacillales</taxon>
        <taxon>Lactobacillaceae</taxon>
        <taxon>Ligilactobacillus</taxon>
    </lineage>
</organism>